<dbReference type="InterPro" id="IPR007391">
    <property type="entry name" value="Vancomycin_resist_VanW"/>
</dbReference>
<name>A0A2N5M2U5_9BACI</name>
<comment type="caution">
    <text evidence="1">The sequence shown here is derived from an EMBL/GenBank/DDBJ whole genome shotgun (WGS) entry which is preliminary data.</text>
</comment>
<dbReference type="OrthoDB" id="9813301at2"/>
<evidence type="ECO:0000313" key="2">
    <source>
        <dbReference type="Proteomes" id="UP000234748"/>
    </source>
</evidence>
<reference evidence="1 2" key="1">
    <citation type="submission" date="2017-11" db="EMBL/GenBank/DDBJ databases">
        <title>Comparitive Functional Genomics of Dry Heat Resistant strains isolated from the Viking Spacecraft.</title>
        <authorList>
            <person name="Seuylemezian A."/>
            <person name="Cooper K."/>
            <person name="Vaishampayan P."/>
        </authorList>
    </citation>
    <scope>NUCLEOTIDE SEQUENCE [LARGE SCALE GENOMIC DNA]</scope>
    <source>
        <strain evidence="1 2">V1-29</strain>
    </source>
</reference>
<dbReference type="Pfam" id="PF04294">
    <property type="entry name" value="VanW"/>
    <property type="match status" value="1"/>
</dbReference>
<gene>
    <name evidence="1" type="ORF">CUU66_17335</name>
</gene>
<sequence>MKLMGIAAVMMFINPGSQYHLTLKHGQTEAVIERADITDDFPGFDLIDLDKLSLLIEEFDSKFYIPAKNAIVNEHGGIEPEKVGWQIDRQKLIELMYTFFYSNHSLTNSVPVLPIYPKVDSELLSEINARQIGRYATFFNSINQARTHNMTLAVKAIDNVVVFPGESFSFNKVVGKRTASKGYMRAPVIVKGELAEDIGGGICQVSSTLFNAVDHTGVQIVERFSHSRKVPYVPPGRDATVSWYGPDFVFKNNLNQPILIKAKISNGNVLVRIYSSESVISENNP</sequence>
<protein>
    <recommendedName>
        <fullName evidence="3">Peptidoglycan binding domain-containing protein</fullName>
    </recommendedName>
</protein>
<organism evidence="1 2">
    <name type="scientific">Peribacillus deserti</name>
    <dbReference type="NCBI Taxonomy" id="673318"/>
    <lineage>
        <taxon>Bacteria</taxon>
        <taxon>Bacillati</taxon>
        <taxon>Bacillota</taxon>
        <taxon>Bacilli</taxon>
        <taxon>Bacillales</taxon>
        <taxon>Bacillaceae</taxon>
        <taxon>Peribacillus</taxon>
    </lineage>
</organism>
<evidence type="ECO:0000313" key="1">
    <source>
        <dbReference type="EMBL" id="PLT28696.1"/>
    </source>
</evidence>
<proteinExistence type="predicted"/>
<accession>A0A2N5M2U5</accession>
<dbReference type="PANTHER" id="PTHR35788">
    <property type="entry name" value="EXPORTED PROTEIN-RELATED"/>
    <property type="match status" value="1"/>
</dbReference>
<dbReference type="AlphaFoldDB" id="A0A2N5M2U5"/>
<keyword evidence="2" id="KW-1185">Reference proteome</keyword>
<dbReference type="PANTHER" id="PTHR35788:SF1">
    <property type="entry name" value="EXPORTED PROTEIN"/>
    <property type="match status" value="1"/>
</dbReference>
<evidence type="ECO:0008006" key="3">
    <source>
        <dbReference type="Google" id="ProtNLM"/>
    </source>
</evidence>
<dbReference type="EMBL" id="PGUY01000054">
    <property type="protein sequence ID" value="PLT28696.1"/>
    <property type="molecule type" value="Genomic_DNA"/>
</dbReference>
<dbReference type="InterPro" id="IPR052913">
    <property type="entry name" value="Glycopeptide_resist_protein"/>
</dbReference>
<dbReference type="Proteomes" id="UP000234748">
    <property type="component" value="Unassembled WGS sequence"/>
</dbReference>